<evidence type="ECO:0000313" key="1">
    <source>
        <dbReference type="EMBL" id="MBR0649952.1"/>
    </source>
</evidence>
<dbReference type="EMBL" id="JAAEDI010000009">
    <property type="protein sequence ID" value="MBR0649952.1"/>
    <property type="molecule type" value="Genomic_DNA"/>
</dbReference>
<dbReference type="RefSeq" id="WP_211868312.1">
    <property type="nucleotide sequence ID" value="NZ_JAAEDI010000009.1"/>
</dbReference>
<proteinExistence type="predicted"/>
<organism evidence="1 2">
    <name type="scientific">Neoroseomonas terrae</name>
    <dbReference type="NCBI Taxonomy" id="424799"/>
    <lineage>
        <taxon>Bacteria</taxon>
        <taxon>Pseudomonadati</taxon>
        <taxon>Pseudomonadota</taxon>
        <taxon>Alphaproteobacteria</taxon>
        <taxon>Acetobacterales</taxon>
        <taxon>Acetobacteraceae</taxon>
        <taxon>Neoroseomonas</taxon>
    </lineage>
</organism>
<keyword evidence="2" id="KW-1185">Reference proteome</keyword>
<name>A0ABS5EG22_9PROT</name>
<gene>
    <name evidence="1" type="ORF">GXW78_09780</name>
</gene>
<evidence type="ECO:0000313" key="2">
    <source>
        <dbReference type="Proteomes" id="UP000698752"/>
    </source>
</evidence>
<accession>A0ABS5EG22</accession>
<protein>
    <submittedName>
        <fullName evidence="1">Uncharacterized protein</fullName>
    </submittedName>
</protein>
<dbReference type="Proteomes" id="UP000698752">
    <property type="component" value="Unassembled WGS sequence"/>
</dbReference>
<sequence>MVRSFSCSAPFTDSQTLGRAFTMSAGAKGISGAFLDRPAQCFDQLIGVAVGFDANAPPVSKAHPACYDRPAVAFVVQHQVEGATIEDYRQAFAIAPVRGGAAYNHDPADTAPAIIPVTAS</sequence>
<comment type="caution">
    <text evidence="1">The sequence shown here is derived from an EMBL/GenBank/DDBJ whole genome shotgun (WGS) entry which is preliminary data.</text>
</comment>
<reference evidence="2" key="1">
    <citation type="journal article" date="2021" name="Syst. Appl. Microbiol.">
        <title>Roseomonas hellenica sp. nov., isolated from roots of wild-growing Alkanna tinctoria.</title>
        <authorList>
            <person name="Rat A."/>
            <person name="Naranjo H.D."/>
            <person name="Lebbe L."/>
            <person name="Cnockaert M."/>
            <person name="Krigas N."/>
            <person name="Grigoriadou K."/>
            <person name="Maloupa E."/>
            <person name="Willems A."/>
        </authorList>
    </citation>
    <scope>NUCLEOTIDE SEQUENCE [LARGE SCALE GENOMIC DNA]</scope>
    <source>
        <strain evidence="2">LMG 31159</strain>
    </source>
</reference>